<proteinExistence type="predicted"/>
<comment type="function">
    <text evidence="11">E3 ubiquitin-protein ligase.</text>
</comment>
<dbReference type="EC" id="2.3.2.27" evidence="11"/>
<keyword evidence="5 11" id="KW-0479">Metal-binding</keyword>
<feature type="domain" description="RING-type" evidence="13">
    <location>
        <begin position="208"/>
        <end position="249"/>
    </location>
</feature>
<accession>A0AAN9LZ81</accession>
<dbReference type="GO" id="GO:0006511">
    <property type="term" value="P:ubiquitin-dependent protein catabolic process"/>
    <property type="evidence" value="ECO:0007669"/>
    <property type="project" value="UniProtKB-UniRule"/>
</dbReference>
<dbReference type="PANTHER" id="PTHR12313">
    <property type="entry name" value="E3 UBIQUITIN-PROTEIN LIGASE RNF5-RELATED"/>
    <property type="match status" value="1"/>
</dbReference>
<dbReference type="SMART" id="SM00184">
    <property type="entry name" value="RING"/>
    <property type="match status" value="1"/>
</dbReference>
<feature type="region of interest" description="Disordered" evidence="12">
    <location>
        <begin position="158"/>
        <end position="187"/>
    </location>
</feature>
<evidence type="ECO:0000256" key="2">
    <source>
        <dbReference type="ARBA" id="ARBA00004308"/>
    </source>
</evidence>
<evidence type="ECO:0000256" key="1">
    <source>
        <dbReference type="ARBA" id="ARBA00000900"/>
    </source>
</evidence>
<dbReference type="GO" id="GO:0008270">
    <property type="term" value="F:zinc ion binding"/>
    <property type="evidence" value="ECO:0007669"/>
    <property type="project" value="UniProtKB-KW"/>
</dbReference>
<dbReference type="GO" id="GO:0005789">
    <property type="term" value="C:endoplasmic reticulum membrane"/>
    <property type="evidence" value="ECO:0007669"/>
    <property type="project" value="UniProtKB-SubCell"/>
</dbReference>
<evidence type="ECO:0000256" key="11">
    <source>
        <dbReference type="RuleBase" id="RU369090"/>
    </source>
</evidence>
<name>A0AAN9LZ81_CANGL</name>
<dbReference type="AlphaFoldDB" id="A0AAN9LZ81"/>
<dbReference type="CDD" id="cd16745">
    <property type="entry name" value="RING-HC_AtRMA-like"/>
    <property type="match status" value="1"/>
</dbReference>
<evidence type="ECO:0000256" key="8">
    <source>
        <dbReference type="ARBA" id="ARBA00022833"/>
    </source>
</evidence>
<dbReference type="InterPro" id="IPR001841">
    <property type="entry name" value="Znf_RING"/>
</dbReference>
<dbReference type="PROSITE" id="PS00518">
    <property type="entry name" value="ZF_RING_1"/>
    <property type="match status" value="1"/>
</dbReference>
<protein>
    <recommendedName>
        <fullName evidence="11">E3 ubiquitin-protein ligase RMA</fullName>
        <ecNumber evidence="11">2.3.2.27</ecNumber>
    </recommendedName>
    <alternativeName>
        <fullName evidence="11">Protein RING membrane-anchor</fullName>
    </alternativeName>
    <alternativeName>
        <fullName evidence="11">RING-type E3 ubiquitin transferase RMA</fullName>
    </alternativeName>
</protein>
<evidence type="ECO:0000256" key="10">
    <source>
        <dbReference type="PROSITE-ProRule" id="PRU00175"/>
    </source>
</evidence>
<dbReference type="FunFam" id="3.30.40.10:FF:000365">
    <property type="entry name" value="Zinc finger family protein"/>
    <property type="match status" value="1"/>
</dbReference>
<reference evidence="14 15" key="1">
    <citation type="submission" date="2024-01" db="EMBL/GenBank/DDBJ databases">
        <title>The genomes of 5 underutilized Papilionoideae crops provide insights into root nodulation and disease resistanc.</title>
        <authorList>
            <person name="Jiang F."/>
        </authorList>
    </citation>
    <scope>NUCLEOTIDE SEQUENCE [LARGE SCALE GENOMIC DNA]</scope>
    <source>
        <strain evidence="14">LVBAO_FW01</strain>
        <tissue evidence="14">Leaves</tissue>
    </source>
</reference>
<dbReference type="InterPro" id="IPR017907">
    <property type="entry name" value="Znf_RING_CS"/>
</dbReference>
<comment type="pathway">
    <text evidence="3 11">Protein modification; protein ubiquitination.</text>
</comment>
<evidence type="ECO:0000256" key="6">
    <source>
        <dbReference type="ARBA" id="ARBA00022771"/>
    </source>
</evidence>
<comment type="domain">
    <text evidence="11">The RING-type zinc finger domain is responsible for E3 ligase activity.</text>
</comment>
<evidence type="ECO:0000256" key="7">
    <source>
        <dbReference type="ARBA" id="ARBA00022786"/>
    </source>
</evidence>
<gene>
    <name evidence="14" type="ORF">VNO77_15690</name>
</gene>
<comment type="caution">
    <text evidence="14">The sequence shown here is derived from an EMBL/GenBank/DDBJ whole genome shotgun (WGS) entry which is preliminary data.</text>
</comment>
<dbReference type="SUPFAM" id="SSF57850">
    <property type="entry name" value="RING/U-box"/>
    <property type="match status" value="1"/>
</dbReference>
<dbReference type="EMBL" id="JAYMYQ010000003">
    <property type="protein sequence ID" value="KAK7345165.1"/>
    <property type="molecule type" value="Genomic_DNA"/>
</dbReference>
<sequence length="485" mass="54639">MKRLNEENRFLVTFFQRHQGIAALELRSQTQGIDIGCLAKQSKVFDTLDIEVVMEEETSEAMNLDLNLGPSPEPLAGAIASEGINFDDWIEEPFNRLSEAMRRRARHRWRWRRRHHHDLHHHFPAEEWWHHFRGGENVAAVELDRFLVHSRNGNVVQDGEGSVAAEEREREVPKADEINNGSVSLDETIEKKENVEEGGSSDKGFFDCNICLDLAKDPVVTCCGHLFCWPCLYKWLHLHSDAKECPVCKGEVTVKSITPIYGRGNIVRVAEEDSTLKIPMRPNARRVAGESTVRQTIHRNVGRDVEGMIRQVESRFELAEDEHGNAQSTSSLLRRLATRGMRREHNPAVAPQDDVAQNTVGSSASLARDNHRLQALLLRRTQAQRGTTTTTTTSAFNSAERLIEAFIRSNPLGRNQEQQDPPIEDRDSFSSIGAVINSESQVDSAVEIDSLVSLSTSSSGRRNDASRVSDMDSGDSRAPRRRRLN</sequence>
<evidence type="ECO:0000256" key="3">
    <source>
        <dbReference type="ARBA" id="ARBA00004906"/>
    </source>
</evidence>
<dbReference type="GO" id="GO:0061630">
    <property type="term" value="F:ubiquitin protein ligase activity"/>
    <property type="evidence" value="ECO:0007669"/>
    <property type="project" value="UniProtKB-UniRule"/>
</dbReference>
<evidence type="ECO:0000256" key="5">
    <source>
        <dbReference type="ARBA" id="ARBA00022723"/>
    </source>
</evidence>
<evidence type="ECO:0000313" key="14">
    <source>
        <dbReference type="EMBL" id="KAK7345165.1"/>
    </source>
</evidence>
<keyword evidence="6 10" id="KW-0863">Zinc-finger</keyword>
<dbReference type="Gene3D" id="3.30.40.10">
    <property type="entry name" value="Zinc/RING finger domain, C3HC4 (zinc finger)"/>
    <property type="match status" value="1"/>
</dbReference>
<feature type="region of interest" description="Disordered" evidence="12">
    <location>
        <begin position="453"/>
        <end position="485"/>
    </location>
</feature>
<keyword evidence="4 11" id="KW-0808">Transferase</keyword>
<keyword evidence="9" id="KW-0472">Membrane</keyword>
<organism evidence="14 15">
    <name type="scientific">Canavalia gladiata</name>
    <name type="common">Sword bean</name>
    <name type="synonym">Dolichos gladiatus</name>
    <dbReference type="NCBI Taxonomy" id="3824"/>
    <lineage>
        <taxon>Eukaryota</taxon>
        <taxon>Viridiplantae</taxon>
        <taxon>Streptophyta</taxon>
        <taxon>Embryophyta</taxon>
        <taxon>Tracheophyta</taxon>
        <taxon>Spermatophyta</taxon>
        <taxon>Magnoliopsida</taxon>
        <taxon>eudicotyledons</taxon>
        <taxon>Gunneridae</taxon>
        <taxon>Pentapetalae</taxon>
        <taxon>rosids</taxon>
        <taxon>fabids</taxon>
        <taxon>Fabales</taxon>
        <taxon>Fabaceae</taxon>
        <taxon>Papilionoideae</taxon>
        <taxon>50 kb inversion clade</taxon>
        <taxon>NPAAA clade</taxon>
        <taxon>indigoferoid/millettioid clade</taxon>
        <taxon>Phaseoleae</taxon>
        <taxon>Canavalia</taxon>
    </lineage>
</organism>
<dbReference type="InterPro" id="IPR045103">
    <property type="entry name" value="RNF5/RNF185-like"/>
</dbReference>
<feature type="region of interest" description="Disordered" evidence="12">
    <location>
        <begin position="408"/>
        <end position="428"/>
    </location>
</feature>
<dbReference type="InterPro" id="IPR013083">
    <property type="entry name" value="Znf_RING/FYVE/PHD"/>
</dbReference>
<dbReference type="PROSITE" id="PS50089">
    <property type="entry name" value="ZF_RING_2"/>
    <property type="match status" value="1"/>
</dbReference>
<keyword evidence="11" id="KW-0256">Endoplasmic reticulum</keyword>
<keyword evidence="8 11" id="KW-0862">Zinc</keyword>
<feature type="compositionally biased region" description="Basic and acidic residues" evidence="12">
    <location>
        <begin position="461"/>
        <end position="478"/>
    </location>
</feature>
<comment type="catalytic activity">
    <reaction evidence="1 11">
        <text>S-ubiquitinyl-[E2 ubiquitin-conjugating enzyme]-L-cysteine + [acceptor protein]-L-lysine = [E2 ubiquitin-conjugating enzyme]-L-cysteine + N(6)-ubiquitinyl-[acceptor protein]-L-lysine.</text>
        <dbReference type="EC" id="2.3.2.27"/>
    </reaction>
</comment>
<keyword evidence="7 11" id="KW-0833">Ubl conjugation pathway</keyword>
<keyword evidence="15" id="KW-1185">Reference proteome</keyword>
<evidence type="ECO:0000256" key="12">
    <source>
        <dbReference type="SAM" id="MobiDB-lite"/>
    </source>
</evidence>
<evidence type="ECO:0000256" key="9">
    <source>
        <dbReference type="ARBA" id="ARBA00023136"/>
    </source>
</evidence>
<dbReference type="Pfam" id="PF00097">
    <property type="entry name" value="zf-C3HC4"/>
    <property type="match status" value="1"/>
</dbReference>
<evidence type="ECO:0000259" key="13">
    <source>
        <dbReference type="PROSITE" id="PS50089"/>
    </source>
</evidence>
<comment type="subcellular location">
    <subcellularLocation>
        <location evidence="2">Endomembrane system</location>
    </subcellularLocation>
    <subcellularLocation>
        <location evidence="11">Endoplasmic reticulum membrane</location>
        <topology evidence="11">Single-pass type IV membrane protein</topology>
    </subcellularLocation>
</comment>
<feature type="compositionally biased region" description="Basic and acidic residues" evidence="12">
    <location>
        <begin position="165"/>
        <end position="177"/>
    </location>
</feature>
<evidence type="ECO:0000313" key="15">
    <source>
        <dbReference type="Proteomes" id="UP001367508"/>
    </source>
</evidence>
<dbReference type="InterPro" id="IPR018957">
    <property type="entry name" value="Znf_C3HC4_RING-type"/>
</dbReference>
<dbReference type="Proteomes" id="UP001367508">
    <property type="component" value="Unassembled WGS sequence"/>
</dbReference>
<evidence type="ECO:0000256" key="4">
    <source>
        <dbReference type="ARBA" id="ARBA00022679"/>
    </source>
</evidence>